<keyword evidence="2" id="KW-0804">Transcription</keyword>
<keyword evidence="1" id="KW-0805">Transcription regulation</keyword>
<dbReference type="PANTHER" id="PTHR31636">
    <property type="entry name" value="OSJNBA0084A10.13 PROTEIN-RELATED"/>
    <property type="match status" value="1"/>
</dbReference>
<protein>
    <submittedName>
        <fullName evidence="4">Uncharacterized protein</fullName>
    </submittedName>
</protein>
<dbReference type="PROSITE" id="PS50985">
    <property type="entry name" value="GRAS"/>
    <property type="match status" value="1"/>
</dbReference>
<evidence type="ECO:0000256" key="3">
    <source>
        <dbReference type="SAM" id="MobiDB-lite"/>
    </source>
</evidence>
<reference evidence="4" key="1">
    <citation type="submission" date="2024-02" db="EMBL/GenBank/DDBJ databases">
        <authorList>
            <consortium name="ELIXIR-Norway"/>
            <consortium name="Elixir Norway"/>
        </authorList>
    </citation>
    <scope>NUCLEOTIDE SEQUENCE</scope>
</reference>
<dbReference type="EMBL" id="OZ020101">
    <property type="protein sequence ID" value="CAK9275199.1"/>
    <property type="molecule type" value="Genomic_DNA"/>
</dbReference>
<organism evidence="4 5">
    <name type="scientific">Sphagnum jensenii</name>
    <dbReference type="NCBI Taxonomy" id="128206"/>
    <lineage>
        <taxon>Eukaryota</taxon>
        <taxon>Viridiplantae</taxon>
        <taxon>Streptophyta</taxon>
        <taxon>Embryophyta</taxon>
        <taxon>Bryophyta</taxon>
        <taxon>Sphagnophytina</taxon>
        <taxon>Sphagnopsida</taxon>
        <taxon>Sphagnales</taxon>
        <taxon>Sphagnaceae</taxon>
        <taxon>Sphagnum</taxon>
    </lineage>
</organism>
<feature type="region of interest" description="Disordered" evidence="3">
    <location>
        <begin position="46"/>
        <end position="78"/>
    </location>
</feature>
<feature type="compositionally biased region" description="Low complexity" evidence="3">
    <location>
        <begin position="52"/>
        <end position="64"/>
    </location>
</feature>
<evidence type="ECO:0000313" key="4">
    <source>
        <dbReference type="EMBL" id="CAK9275199.1"/>
    </source>
</evidence>
<name>A0ABP0X815_9BRYO</name>
<keyword evidence="5" id="KW-1185">Reference proteome</keyword>
<gene>
    <name evidence="4" type="ORF">CSSPJE1EN1_LOCUS20677</name>
</gene>
<feature type="compositionally biased region" description="Basic and acidic residues" evidence="3">
    <location>
        <begin position="65"/>
        <end position="77"/>
    </location>
</feature>
<evidence type="ECO:0000256" key="1">
    <source>
        <dbReference type="ARBA" id="ARBA00023015"/>
    </source>
</evidence>
<dbReference type="Pfam" id="PF03514">
    <property type="entry name" value="GRAS"/>
    <property type="match status" value="1"/>
</dbReference>
<dbReference type="InterPro" id="IPR005202">
    <property type="entry name" value="TF_GRAS"/>
</dbReference>
<evidence type="ECO:0000256" key="2">
    <source>
        <dbReference type="ARBA" id="ARBA00023163"/>
    </source>
</evidence>
<proteinExistence type="predicted"/>
<accession>A0ABP0X815</accession>
<dbReference type="Proteomes" id="UP001497444">
    <property type="component" value="Chromosome 6"/>
</dbReference>
<sequence length="663" mass="73600">MEDQYSTIVYVDDVRQAAATVREDVKAVMDKFFPKLVEYPSAFHDQVTNHNSGHGAAPSSSPPGHSDDLRDNFDSTTRRCTTITPGADPNLIQHNGHLVLGFMPQQRTAALGVGPSCYASDLHASTCSEGSEFPHLRSDDSGGHEMNPALFRLGESFELGSRALRRSAAQIDLWHDDQGGYQAGHEQWDQELSPQELATGKPELILTDYANFWDQRVGLQRNRSGHLSSSTTTLGGTGNQIGSSNHWAPNLLLECARAIAASDTLRVQNLMWVLNELASPYGDCDQRLATYLLQALFCRVMGTGAQCHSTLCAAAEQSYSFESLRNMILTFQEASPWTTFGHVAANGTMMEAFEGEMNIHIVDISSTFCTQWPTLLEALATRAEGTPNLLRLTTIVLSKEESAMKVMRQIMTRLERFARLMGVPFESTLMQKSQLETLELAELNLKQDEALAINCIHTLHHVSESTTALITPDTRAAAAAQCNNTISPRDLVLHTFKNANPKIITIVEDEVDLVSSNFMTGFSEALRYYFILFESLEESFPRASNERLMLERTCARKMINLLACDDSSQIEERQELESQWATRLQRLGLLPAPFSDDVVDDVHALLKRYKDGWGLKSHDGRLFLTWKDQAIIFASSWKPNPGAARNRAAATTEGAAPPDEFYV</sequence>
<evidence type="ECO:0000313" key="5">
    <source>
        <dbReference type="Proteomes" id="UP001497444"/>
    </source>
</evidence>